<sequence>MNKQGYFQGQADHTLYYLKIANTIVYVDDIVLTGDDTVEMARVNERLAVDFAIKDLGSVRYFLDMEVA</sequence>
<dbReference type="InterPro" id="IPR013103">
    <property type="entry name" value="RVT_2"/>
</dbReference>
<comment type="caution">
    <text evidence="2">The sequence shown here is derived from an EMBL/GenBank/DDBJ whole genome shotgun (WGS) entry which is preliminary data.</text>
</comment>
<dbReference type="Proteomes" id="UP000265520">
    <property type="component" value="Unassembled WGS sequence"/>
</dbReference>
<evidence type="ECO:0000259" key="1">
    <source>
        <dbReference type="Pfam" id="PF07727"/>
    </source>
</evidence>
<dbReference type="EMBL" id="LXQA010124796">
    <property type="protein sequence ID" value="MCI21429.1"/>
    <property type="molecule type" value="Genomic_DNA"/>
</dbReference>
<evidence type="ECO:0000313" key="2">
    <source>
        <dbReference type="EMBL" id="MCI21429.1"/>
    </source>
</evidence>
<dbReference type="Pfam" id="PF07727">
    <property type="entry name" value="RVT_2"/>
    <property type="match status" value="1"/>
</dbReference>
<name>A0A392QC15_9FABA</name>
<organism evidence="2 3">
    <name type="scientific">Trifolium medium</name>
    <dbReference type="NCBI Taxonomy" id="97028"/>
    <lineage>
        <taxon>Eukaryota</taxon>
        <taxon>Viridiplantae</taxon>
        <taxon>Streptophyta</taxon>
        <taxon>Embryophyta</taxon>
        <taxon>Tracheophyta</taxon>
        <taxon>Spermatophyta</taxon>
        <taxon>Magnoliopsida</taxon>
        <taxon>eudicotyledons</taxon>
        <taxon>Gunneridae</taxon>
        <taxon>Pentapetalae</taxon>
        <taxon>rosids</taxon>
        <taxon>fabids</taxon>
        <taxon>Fabales</taxon>
        <taxon>Fabaceae</taxon>
        <taxon>Papilionoideae</taxon>
        <taxon>50 kb inversion clade</taxon>
        <taxon>NPAAA clade</taxon>
        <taxon>Hologalegina</taxon>
        <taxon>IRL clade</taxon>
        <taxon>Trifolieae</taxon>
        <taxon>Trifolium</taxon>
    </lineage>
</organism>
<accession>A0A392QC15</accession>
<reference evidence="2 3" key="1">
    <citation type="journal article" date="2018" name="Front. Plant Sci.">
        <title>Red Clover (Trifolium pratense) and Zigzag Clover (T. medium) - A Picture of Genomic Similarities and Differences.</title>
        <authorList>
            <person name="Dluhosova J."/>
            <person name="Istvanek J."/>
            <person name="Nedelnik J."/>
            <person name="Repkova J."/>
        </authorList>
    </citation>
    <scope>NUCLEOTIDE SEQUENCE [LARGE SCALE GENOMIC DNA]</scope>
    <source>
        <strain evidence="3">cv. 10/8</strain>
        <tissue evidence="2">Leaf</tissue>
    </source>
</reference>
<proteinExistence type="predicted"/>
<evidence type="ECO:0000313" key="3">
    <source>
        <dbReference type="Proteomes" id="UP000265520"/>
    </source>
</evidence>
<feature type="domain" description="Reverse transcriptase Ty1/copia-type" evidence="1">
    <location>
        <begin position="24"/>
        <end position="67"/>
    </location>
</feature>
<keyword evidence="3" id="KW-1185">Reference proteome</keyword>
<protein>
    <submittedName>
        <fullName evidence="2">Copia-type polyprotein</fullName>
    </submittedName>
</protein>
<dbReference type="AlphaFoldDB" id="A0A392QC15"/>